<dbReference type="GO" id="GO:0005524">
    <property type="term" value="F:ATP binding"/>
    <property type="evidence" value="ECO:0007669"/>
    <property type="project" value="UniProtKB-UniRule"/>
</dbReference>
<organism evidence="7 8">
    <name type="scientific">Candidatus Endonucleibacter bathymodioli</name>
    <dbReference type="NCBI Taxonomy" id="539814"/>
    <lineage>
        <taxon>Bacteria</taxon>
        <taxon>Pseudomonadati</taxon>
        <taxon>Pseudomonadota</taxon>
        <taxon>Gammaproteobacteria</taxon>
        <taxon>Oceanospirillales</taxon>
        <taxon>Endozoicomonadaceae</taxon>
        <taxon>Candidatus Endonucleibacter</taxon>
    </lineage>
</organism>
<dbReference type="Pfam" id="PF01121">
    <property type="entry name" value="CoaE"/>
    <property type="match status" value="1"/>
</dbReference>
<dbReference type="PROSITE" id="PS51219">
    <property type="entry name" value="DPCK"/>
    <property type="match status" value="1"/>
</dbReference>
<evidence type="ECO:0000256" key="5">
    <source>
        <dbReference type="HAMAP-Rule" id="MF_00376"/>
    </source>
</evidence>
<keyword evidence="4 5" id="KW-0173">Coenzyme A biosynthesis</keyword>
<protein>
    <recommendedName>
        <fullName evidence="5 6">Dephospho-CoA kinase</fullName>
        <ecNumber evidence="5 6">2.7.1.24</ecNumber>
    </recommendedName>
    <alternativeName>
        <fullName evidence="5">Dephosphocoenzyme A kinase</fullName>
    </alternativeName>
</protein>
<dbReference type="NCBIfam" id="TIGR00152">
    <property type="entry name" value="dephospho-CoA kinase"/>
    <property type="match status" value="1"/>
</dbReference>
<evidence type="ECO:0000256" key="6">
    <source>
        <dbReference type="NCBIfam" id="TIGR00152"/>
    </source>
</evidence>
<gene>
    <name evidence="5 7" type="primary">coaE</name>
    <name evidence="7" type="ORF">QS748_05785</name>
</gene>
<dbReference type="GO" id="GO:0005737">
    <property type="term" value="C:cytoplasm"/>
    <property type="evidence" value="ECO:0007669"/>
    <property type="project" value="UniProtKB-SubCell"/>
</dbReference>
<evidence type="ECO:0000256" key="1">
    <source>
        <dbReference type="ARBA" id="ARBA00009018"/>
    </source>
</evidence>
<dbReference type="EC" id="2.7.1.24" evidence="5 6"/>
<dbReference type="InterPro" id="IPR001977">
    <property type="entry name" value="Depp_CoAkinase"/>
</dbReference>
<reference evidence="7 8" key="1">
    <citation type="journal article" date="2023" name="bioRxiv">
        <title>An intranuclear bacterial parasite of deep-sea mussels expresses apoptosis inhibitors acquired from its host.</title>
        <authorList>
            <person name="Gonzalez Porras M.A."/>
            <person name="Assie A."/>
            <person name="Tietjen M."/>
            <person name="Violette M."/>
            <person name="Kleiner M."/>
            <person name="Gruber-Vodicka H."/>
            <person name="Dubilier N."/>
            <person name="Leisch N."/>
        </authorList>
    </citation>
    <scope>NUCLEOTIDE SEQUENCE [LARGE SCALE GENOMIC DNA]</scope>
    <source>
        <strain evidence="7">IAP13</strain>
    </source>
</reference>
<comment type="similarity">
    <text evidence="1 5">Belongs to the CoaE family.</text>
</comment>
<dbReference type="GO" id="GO:0015937">
    <property type="term" value="P:coenzyme A biosynthetic process"/>
    <property type="evidence" value="ECO:0007669"/>
    <property type="project" value="UniProtKB-UniRule"/>
</dbReference>
<dbReference type="Gene3D" id="3.40.50.300">
    <property type="entry name" value="P-loop containing nucleotide triphosphate hydrolases"/>
    <property type="match status" value="1"/>
</dbReference>
<dbReference type="GO" id="GO:0004140">
    <property type="term" value="F:dephospho-CoA kinase activity"/>
    <property type="evidence" value="ECO:0007669"/>
    <property type="project" value="UniProtKB-UniRule"/>
</dbReference>
<keyword evidence="2 5" id="KW-0547">Nucleotide-binding</keyword>
<dbReference type="PANTHER" id="PTHR10695">
    <property type="entry name" value="DEPHOSPHO-COA KINASE-RELATED"/>
    <property type="match status" value="1"/>
</dbReference>
<dbReference type="PANTHER" id="PTHR10695:SF46">
    <property type="entry name" value="BIFUNCTIONAL COENZYME A SYNTHASE-RELATED"/>
    <property type="match status" value="1"/>
</dbReference>
<evidence type="ECO:0000313" key="7">
    <source>
        <dbReference type="EMBL" id="MDP0588720.1"/>
    </source>
</evidence>
<dbReference type="CDD" id="cd02022">
    <property type="entry name" value="DPCK"/>
    <property type="match status" value="1"/>
</dbReference>
<comment type="subcellular location">
    <subcellularLocation>
        <location evidence="5">Cytoplasm</location>
    </subcellularLocation>
</comment>
<comment type="function">
    <text evidence="5">Catalyzes the phosphorylation of the 3'-hydroxyl group of dephosphocoenzyme A to form coenzyme A.</text>
</comment>
<dbReference type="AlphaFoldDB" id="A0AA90SSN1"/>
<keyword evidence="5 7" id="KW-0808">Transferase</keyword>
<keyword evidence="5" id="KW-0963">Cytoplasm</keyword>
<evidence type="ECO:0000256" key="4">
    <source>
        <dbReference type="ARBA" id="ARBA00022993"/>
    </source>
</evidence>
<dbReference type="Proteomes" id="UP001178148">
    <property type="component" value="Unassembled WGS sequence"/>
</dbReference>
<sequence>MRSPDKKPYIIGVTGGIGSGKSTVTGFFAAHGIIIIDADVIARTIVEQGKPSLNSIEKRYGKTILSKDGRLDRKRVRGIIFKDLEEKIWLEKLLHPEINNLIRQKLTTISSPYGILSSPLLIKTSLHQFIDRILIVDVSEEIQLERTVSRDNVAEEQVQAIIKSQPSREYRLKFADDIVDNSGLLNELYKAVNNLHILYLQLAQE</sequence>
<comment type="caution">
    <text evidence="7">The sequence shown here is derived from an EMBL/GenBank/DDBJ whole genome shotgun (WGS) entry which is preliminary data.</text>
</comment>
<keyword evidence="3 5" id="KW-0067">ATP-binding</keyword>
<comment type="pathway">
    <text evidence="5">Cofactor biosynthesis; coenzyme A biosynthesis; CoA from (R)-pantothenate: step 5/5.</text>
</comment>
<keyword evidence="8" id="KW-1185">Reference proteome</keyword>
<name>A0AA90SSN1_9GAMM</name>
<dbReference type="SUPFAM" id="SSF52540">
    <property type="entry name" value="P-loop containing nucleoside triphosphate hydrolases"/>
    <property type="match status" value="1"/>
</dbReference>
<evidence type="ECO:0000313" key="8">
    <source>
        <dbReference type="Proteomes" id="UP001178148"/>
    </source>
</evidence>
<comment type="catalytic activity">
    <reaction evidence="5">
        <text>3'-dephospho-CoA + ATP = ADP + CoA + H(+)</text>
        <dbReference type="Rhea" id="RHEA:18245"/>
        <dbReference type="ChEBI" id="CHEBI:15378"/>
        <dbReference type="ChEBI" id="CHEBI:30616"/>
        <dbReference type="ChEBI" id="CHEBI:57287"/>
        <dbReference type="ChEBI" id="CHEBI:57328"/>
        <dbReference type="ChEBI" id="CHEBI:456216"/>
        <dbReference type="EC" id="2.7.1.24"/>
    </reaction>
</comment>
<accession>A0AA90SSN1</accession>
<feature type="binding site" evidence="5">
    <location>
        <begin position="18"/>
        <end position="23"/>
    </location>
    <ligand>
        <name>ATP</name>
        <dbReference type="ChEBI" id="CHEBI:30616"/>
    </ligand>
</feature>
<evidence type="ECO:0000256" key="2">
    <source>
        <dbReference type="ARBA" id="ARBA00022741"/>
    </source>
</evidence>
<proteinExistence type="inferred from homology"/>
<evidence type="ECO:0000256" key="3">
    <source>
        <dbReference type="ARBA" id="ARBA00022840"/>
    </source>
</evidence>
<dbReference type="EMBL" id="JASXSV010000006">
    <property type="protein sequence ID" value="MDP0588720.1"/>
    <property type="molecule type" value="Genomic_DNA"/>
</dbReference>
<dbReference type="InterPro" id="IPR027417">
    <property type="entry name" value="P-loop_NTPase"/>
</dbReference>
<dbReference type="HAMAP" id="MF_00376">
    <property type="entry name" value="Dephospho_CoA_kinase"/>
    <property type="match status" value="1"/>
</dbReference>
<keyword evidence="5 7" id="KW-0418">Kinase</keyword>